<dbReference type="InterPro" id="IPR000504">
    <property type="entry name" value="RRM_dom"/>
</dbReference>
<dbReference type="EMBL" id="JAYKXN010000002">
    <property type="protein sequence ID" value="KAK7310752.1"/>
    <property type="molecule type" value="Genomic_DNA"/>
</dbReference>
<accession>A0AAN9K4L9</accession>
<dbReference type="Gene3D" id="3.30.70.330">
    <property type="match status" value="1"/>
</dbReference>
<dbReference type="Proteomes" id="UP001359559">
    <property type="component" value="Unassembled WGS sequence"/>
</dbReference>
<organism evidence="5 6">
    <name type="scientific">Clitoria ternatea</name>
    <name type="common">Butterfly pea</name>
    <dbReference type="NCBI Taxonomy" id="43366"/>
    <lineage>
        <taxon>Eukaryota</taxon>
        <taxon>Viridiplantae</taxon>
        <taxon>Streptophyta</taxon>
        <taxon>Embryophyta</taxon>
        <taxon>Tracheophyta</taxon>
        <taxon>Spermatophyta</taxon>
        <taxon>Magnoliopsida</taxon>
        <taxon>eudicotyledons</taxon>
        <taxon>Gunneridae</taxon>
        <taxon>Pentapetalae</taxon>
        <taxon>rosids</taxon>
        <taxon>fabids</taxon>
        <taxon>Fabales</taxon>
        <taxon>Fabaceae</taxon>
        <taxon>Papilionoideae</taxon>
        <taxon>50 kb inversion clade</taxon>
        <taxon>NPAAA clade</taxon>
        <taxon>indigoferoid/millettioid clade</taxon>
        <taxon>Phaseoleae</taxon>
        <taxon>Clitoria</taxon>
    </lineage>
</organism>
<protein>
    <recommendedName>
        <fullName evidence="4">RRM domain-containing protein</fullName>
    </recommendedName>
</protein>
<evidence type="ECO:0000256" key="1">
    <source>
        <dbReference type="ARBA" id="ARBA00022737"/>
    </source>
</evidence>
<reference evidence="5 6" key="1">
    <citation type="submission" date="2024-01" db="EMBL/GenBank/DDBJ databases">
        <title>The genomes of 5 underutilized Papilionoideae crops provide insights into root nodulation and disease resistance.</title>
        <authorList>
            <person name="Yuan L."/>
        </authorList>
    </citation>
    <scope>NUCLEOTIDE SEQUENCE [LARGE SCALE GENOMIC DNA]</scope>
    <source>
        <strain evidence="5">LY-2023</strain>
        <tissue evidence="5">Leaf</tissue>
    </source>
</reference>
<evidence type="ECO:0000259" key="4">
    <source>
        <dbReference type="PROSITE" id="PS50102"/>
    </source>
</evidence>
<dbReference type="PANTHER" id="PTHR48032:SF12">
    <property type="entry name" value="RRM DOMAIN-CONTAINING PROTEIN"/>
    <property type="match status" value="1"/>
</dbReference>
<feature type="domain" description="RRM" evidence="4">
    <location>
        <begin position="21"/>
        <end position="103"/>
    </location>
</feature>
<proteinExistence type="predicted"/>
<evidence type="ECO:0000256" key="2">
    <source>
        <dbReference type="ARBA" id="ARBA00022884"/>
    </source>
</evidence>
<dbReference type="GO" id="GO:0003729">
    <property type="term" value="F:mRNA binding"/>
    <property type="evidence" value="ECO:0007669"/>
    <property type="project" value="TreeGrafter"/>
</dbReference>
<dbReference type="SMART" id="SM00360">
    <property type="entry name" value="RRM"/>
    <property type="match status" value="1"/>
</dbReference>
<keyword evidence="1" id="KW-0677">Repeat</keyword>
<evidence type="ECO:0000313" key="6">
    <source>
        <dbReference type="Proteomes" id="UP001359559"/>
    </source>
</evidence>
<dbReference type="AlphaFoldDB" id="A0AAN9K4L9"/>
<dbReference type="PROSITE" id="PS50102">
    <property type="entry name" value="RRM"/>
    <property type="match status" value="1"/>
</dbReference>
<gene>
    <name evidence="5" type="ORF">RJT34_08460</name>
</gene>
<sequence>MESKPENECRKINSSESVARKKIFVGGLPSGISKEEFSKYFEKFGTITDVVVMENSLTKRPRGFGFVTFESENSVEQVLVQSFHDLNGKRVEVKRIVPKEGNRSNGKGASSQGYFPYGVNHLSPIVTYVPLSWYNNSAYTSNPSLNHMGCYKGNVVPYDPYRNIWYMPMVSNVSPFQQSCSYFCPFHGNNGHIGEY</sequence>
<comment type="caution">
    <text evidence="5">The sequence shown here is derived from an EMBL/GenBank/DDBJ whole genome shotgun (WGS) entry which is preliminary data.</text>
</comment>
<dbReference type="PANTHER" id="PTHR48032">
    <property type="entry name" value="RNA-BINDING PROTEIN MUSASHI HOMOLOG RBP6"/>
    <property type="match status" value="1"/>
</dbReference>
<keyword evidence="2 3" id="KW-0694">RNA-binding</keyword>
<dbReference type="SUPFAM" id="SSF54928">
    <property type="entry name" value="RNA-binding domain, RBD"/>
    <property type="match status" value="1"/>
</dbReference>
<evidence type="ECO:0000256" key="3">
    <source>
        <dbReference type="PROSITE-ProRule" id="PRU00176"/>
    </source>
</evidence>
<evidence type="ECO:0000313" key="5">
    <source>
        <dbReference type="EMBL" id="KAK7310752.1"/>
    </source>
</evidence>
<name>A0AAN9K4L9_CLITE</name>
<keyword evidence="6" id="KW-1185">Reference proteome</keyword>
<dbReference type="Pfam" id="PF00076">
    <property type="entry name" value="RRM_1"/>
    <property type="match status" value="1"/>
</dbReference>
<dbReference type="InterPro" id="IPR012677">
    <property type="entry name" value="Nucleotide-bd_a/b_plait_sf"/>
</dbReference>
<dbReference type="InterPro" id="IPR035979">
    <property type="entry name" value="RBD_domain_sf"/>
</dbReference>
<dbReference type="GO" id="GO:0006417">
    <property type="term" value="P:regulation of translation"/>
    <property type="evidence" value="ECO:0007669"/>
    <property type="project" value="TreeGrafter"/>
</dbReference>